<keyword evidence="5" id="KW-1185">Reference proteome</keyword>
<reference evidence="2 5" key="2">
    <citation type="submission" date="2020-05" db="EMBL/GenBank/DDBJ databases">
        <title>Genetic diversity of Pseudomonas cichorii.</title>
        <authorList>
            <person name="Tani S."/>
            <person name="Yagi H."/>
            <person name="Hashimoto S."/>
            <person name="Iiyama K."/>
            <person name="Furuya N."/>
        </authorList>
    </citation>
    <scope>NUCLEOTIDE SEQUENCE [LARGE SCALE GENOMIC DNA]</scope>
    <source>
        <strain evidence="2 5">LMG 2162</strain>
    </source>
</reference>
<dbReference type="Gene3D" id="3.30.420.380">
    <property type="match status" value="1"/>
</dbReference>
<organism evidence="3 4">
    <name type="scientific">Pseudomonas cichorii</name>
    <dbReference type="NCBI Taxonomy" id="36746"/>
    <lineage>
        <taxon>Bacteria</taxon>
        <taxon>Pseudomonadati</taxon>
        <taxon>Pseudomonadota</taxon>
        <taxon>Gammaproteobacteria</taxon>
        <taxon>Pseudomonadales</taxon>
        <taxon>Pseudomonadaceae</taxon>
        <taxon>Pseudomonas</taxon>
    </lineage>
</organism>
<dbReference type="InterPro" id="IPR043129">
    <property type="entry name" value="ATPase_NBD"/>
</dbReference>
<dbReference type="AlphaFoldDB" id="A0A3M4VKT7"/>
<evidence type="ECO:0000313" key="3">
    <source>
        <dbReference type="EMBL" id="RMR52207.1"/>
    </source>
</evidence>
<dbReference type="SUPFAM" id="SSF53067">
    <property type="entry name" value="Actin-like ATPase domain"/>
    <property type="match status" value="1"/>
</dbReference>
<dbReference type="Proteomes" id="UP000278332">
    <property type="component" value="Unassembled WGS sequence"/>
</dbReference>
<name>A0A3M4VKT7_PSECI</name>
<evidence type="ECO:0000313" key="5">
    <source>
        <dbReference type="Proteomes" id="UP000614982"/>
    </source>
</evidence>
<evidence type="ECO:0000313" key="2">
    <source>
        <dbReference type="EMBL" id="GFM92174.1"/>
    </source>
</evidence>
<evidence type="ECO:0000259" key="1">
    <source>
        <dbReference type="Pfam" id="PF05134"/>
    </source>
</evidence>
<dbReference type="RefSeq" id="WP_025261711.1">
    <property type="nucleotide sequence ID" value="NZ_BLVX01000017.1"/>
</dbReference>
<proteinExistence type="predicted"/>
<reference evidence="3 4" key="1">
    <citation type="submission" date="2018-08" db="EMBL/GenBank/DDBJ databases">
        <title>Recombination of ecologically and evolutionarily significant loci maintains genetic cohesion in the Pseudomonas syringae species complex.</title>
        <authorList>
            <person name="Dillon M."/>
            <person name="Thakur S."/>
            <person name="Almeida R.N.D."/>
            <person name="Weir B.S."/>
            <person name="Guttman D.S."/>
        </authorList>
    </citation>
    <scope>NUCLEOTIDE SEQUENCE [LARGE SCALE GENOMIC DNA]</scope>
    <source>
        <strain evidence="3 4">ICMP 6917</strain>
    </source>
</reference>
<gene>
    <name evidence="3" type="ORF">ALP84_00261</name>
    <name evidence="2" type="ORF">PSCICP_21460</name>
</gene>
<accession>A0A3M4VKT7</accession>
<feature type="domain" description="GspL cytoplasmic actin-ATPase-like" evidence="1">
    <location>
        <begin position="77"/>
        <end position="148"/>
    </location>
</feature>
<dbReference type="Pfam" id="PF05134">
    <property type="entry name" value="T2SSL"/>
    <property type="match status" value="1"/>
</dbReference>
<comment type="caution">
    <text evidence="3">The sequence shown here is derived from an EMBL/GenBank/DDBJ whole genome shotgun (WGS) entry which is preliminary data.</text>
</comment>
<dbReference type="Proteomes" id="UP000614982">
    <property type="component" value="Unassembled WGS sequence"/>
</dbReference>
<protein>
    <recommendedName>
        <fullName evidence="1">GspL cytoplasmic actin-ATPase-like domain-containing protein</fullName>
    </recommendedName>
</protein>
<dbReference type="InterPro" id="IPR024230">
    <property type="entry name" value="GspL_cyto_dom"/>
</dbReference>
<evidence type="ECO:0000313" key="4">
    <source>
        <dbReference type="Proteomes" id="UP000278332"/>
    </source>
</evidence>
<dbReference type="EMBL" id="RBRY01000147">
    <property type="protein sequence ID" value="RMR52207.1"/>
    <property type="molecule type" value="Genomic_DNA"/>
</dbReference>
<dbReference type="GeneID" id="93660878"/>
<dbReference type="OrthoDB" id="6149796at2"/>
<dbReference type="EMBL" id="BLWA01000004">
    <property type="protein sequence ID" value="GFM92174.1"/>
    <property type="molecule type" value="Genomic_DNA"/>
</dbReference>
<sequence length="371" mass="41809">MIFERWSLKRRAQRHWLLLRPAATGAWQWRRLPGDEQGDWPPPAHFLQDTLALIMPAAQCSHFQVPAPPGLKPHEWPMLLEDLLQQPAEAVQVSCLSRLAGHLELLVVERTQLQRWLSECEALGVSPDYLWAELQLLPTQAAGQTLNWSRPEGRCLIRGADNDLQHWLVWPDVLGEPPENWRQPSEEMTGPWPSRWAALSRLPNLLVRSGTRRPKARRRASPFGRSLPRLAGVCGVLALCWGVLTLGQFWQQVPVWKSQVEALTGPVGSAQQAARVLSRLQSEQTDWQSRQQQIVELEQAMTLWLDSQKDWGVSGTYFDGRTLRLVLSGNASPPDTTHWQAMAKAAGAKVSVEANEKTSLLTLNFNLDGQP</sequence>